<dbReference type="RefSeq" id="XP_022312342.1">
    <property type="nucleotide sequence ID" value="XM_022456634.1"/>
</dbReference>
<dbReference type="OrthoDB" id="6212646at2759"/>
<keyword evidence="2" id="KW-0732">Signal</keyword>
<evidence type="ECO:0000256" key="1">
    <source>
        <dbReference type="SAM" id="Phobius"/>
    </source>
</evidence>
<gene>
    <name evidence="4" type="primary">LOC111117496</name>
</gene>
<reference evidence="4" key="1">
    <citation type="submission" date="2025-08" db="UniProtKB">
        <authorList>
            <consortium name="RefSeq"/>
        </authorList>
    </citation>
    <scope>IDENTIFICATION</scope>
    <source>
        <tissue evidence="4">Whole sample</tissue>
    </source>
</reference>
<proteinExistence type="predicted"/>
<dbReference type="Proteomes" id="UP000694844">
    <property type="component" value="Chromosome 10"/>
</dbReference>
<keyword evidence="1" id="KW-0472">Membrane</keyword>
<feature type="signal peptide" evidence="2">
    <location>
        <begin position="1"/>
        <end position="15"/>
    </location>
</feature>
<name>A0A8B8C9B5_CRAVI</name>
<organism evidence="3 4">
    <name type="scientific">Crassostrea virginica</name>
    <name type="common">Eastern oyster</name>
    <dbReference type="NCBI Taxonomy" id="6565"/>
    <lineage>
        <taxon>Eukaryota</taxon>
        <taxon>Metazoa</taxon>
        <taxon>Spiralia</taxon>
        <taxon>Lophotrochozoa</taxon>
        <taxon>Mollusca</taxon>
        <taxon>Bivalvia</taxon>
        <taxon>Autobranchia</taxon>
        <taxon>Pteriomorphia</taxon>
        <taxon>Ostreida</taxon>
        <taxon>Ostreoidea</taxon>
        <taxon>Ostreidae</taxon>
        <taxon>Crassostrea</taxon>
    </lineage>
</organism>
<evidence type="ECO:0000313" key="4">
    <source>
        <dbReference type="RefSeq" id="XP_022312342.1"/>
    </source>
</evidence>
<protein>
    <submittedName>
        <fullName evidence="4">Uncharacterized protein LOC111117496 isoform X4</fullName>
    </submittedName>
</protein>
<dbReference type="AlphaFoldDB" id="A0A8B8C9B5"/>
<keyword evidence="1" id="KW-0812">Transmembrane</keyword>
<feature type="transmembrane region" description="Helical" evidence="1">
    <location>
        <begin position="253"/>
        <end position="272"/>
    </location>
</feature>
<dbReference type="GeneID" id="111117496"/>
<sequence>MIFLAALLFTTQVAAIIMNSSSISEGYCNQDVVNLTLIPDCDFKCIDVSIQSNEANFILQCNISGEEYYVDKSTSLEYVLTNQTLDISFLFNHQQYAGKCIIFSTHCQNQTLIPDHVSLIPCLSGFTGNATVVGSNVHLYCEHSSFNESTSGIRITHKENTLVQCNKNHTCYPGSDLPNGAYRKFGYRKGMVFLCRMDGAIINLKIIVVASTSTTNTFSTTPMFSHDTSASTSQSSPSMSTFLVIEGNGARHIAVDSFVTLSAIVIYLFLLISS</sequence>
<keyword evidence="3" id="KW-1185">Reference proteome</keyword>
<keyword evidence="1" id="KW-1133">Transmembrane helix</keyword>
<evidence type="ECO:0000313" key="3">
    <source>
        <dbReference type="Proteomes" id="UP000694844"/>
    </source>
</evidence>
<feature type="chain" id="PRO_5034843066" evidence="2">
    <location>
        <begin position="16"/>
        <end position="274"/>
    </location>
</feature>
<evidence type="ECO:0000256" key="2">
    <source>
        <dbReference type="SAM" id="SignalP"/>
    </source>
</evidence>
<accession>A0A8B8C9B5</accession>